<evidence type="ECO:0000313" key="4">
    <source>
        <dbReference type="Proteomes" id="UP000288859"/>
    </source>
</evidence>
<evidence type="ECO:0000313" key="3">
    <source>
        <dbReference type="EMBL" id="RVX73048.1"/>
    </source>
</evidence>
<dbReference type="InterPro" id="IPR011666">
    <property type="entry name" value="DUF1604"/>
</dbReference>
<dbReference type="Proteomes" id="UP000288859">
    <property type="component" value="Unassembled WGS sequence"/>
</dbReference>
<dbReference type="GO" id="GO:0005634">
    <property type="term" value="C:nucleus"/>
    <property type="evidence" value="ECO:0007669"/>
    <property type="project" value="TreeGrafter"/>
</dbReference>
<dbReference type="Pfam" id="PF07713">
    <property type="entry name" value="DUF1604"/>
    <property type="match status" value="1"/>
</dbReference>
<dbReference type="AlphaFoldDB" id="A0A438NBN6"/>
<feature type="region of interest" description="Disordered" evidence="1">
    <location>
        <begin position="438"/>
        <end position="462"/>
    </location>
</feature>
<dbReference type="Pfam" id="PF26093">
    <property type="entry name" value="HTH_TGH"/>
    <property type="match status" value="1"/>
</dbReference>
<name>A0A438NBN6_EXOME</name>
<organism evidence="3 4">
    <name type="scientific">Exophiala mesophila</name>
    <name type="common">Black yeast-like fungus</name>
    <dbReference type="NCBI Taxonomy" id="212818"/>
    <lineage>
        <taxon>Eukaryota</taxon>
        <taxon>Fungi</taxon>
        <taxon>Dikarya</taxon>
        <taxon>Ascomycota</taxon>
        <taxon>Pezizomycotina</taxon>
        <taxon>Eurotiomycetes</taxon>
        <taxon>Chaetothyriomycetidae</taxon>
        <taxon>Chaetothyriales</taxon>
        <taxon>Herpotrichiellaceae</taxon>
        <taxon>Exophiala</taxon>
    </lineage>
</organism>
<feature type="compositionally biased region" description="Polar residues" evidence="1">
    <location>
        <begin position="636"/>
        <end position="645"/>
    </location>
</feature>
<evidence type="ECO:0000256" key="1">
    <source>
        <dbReference type="SAM" id="MobiDB-lite"/>
    </source>
</evidence>
<feature type="compositionally biased region" description="Polar residues" evidence="1">
    <location>
        <begin position="658"/>
        <end position="679"/>
    </location>
</feature>
<feature type="region of interest" description="Disordered" evidence="1">
    <location>
        <begin position="40"/>
        <end position="64"/>
    </location>
</feature>
<accession>A0A438NBN6</accession>
<sequence length="718" mass="78882">MRSHPPVLSVELSLKCSLPAKMASKRSRRIYESDALERSSPYTFYGTPLPSQEDGTREDGSLVPIWKQEVTDERGRKRLHGAFKGGFSAGISKSRAKGGQSFPQQRPEDFMDEEDLDEADEHRGLETSGDFAGFGTAQDPTRRDAMVDLFCRSQDTIGVRLLGRMGWRQGQGIGARVRRFTNVRGSPGSEHLFAPDDVEIISMAQKADRKGLGYNGHLSDGGAIRQSNSSPGLRKSGSEPSSDEDNGRLQLFRSKGKKRTSRSKNGIGVGILNDEGSDDEDPYSIGPKISYGRVIGEKKAKAKARVRGRGGSANPMIERKSTFTAQRLGNTKTLLHKGHDGRLPLDGFVLGETLDAFGGLNISDERRRPQVVPENWKSSVSILPESDGSGYRSTADAAKASDLTAKSRAGLLGETQLPGRSVFDLMTPETRMRLAAASGRTDLPSAEVVPESEVRSEDDTPTLNPEVARQALQREVNGWMPYADDENKRNRYRAYLESQAESRQPMFDQQSLNWREGRNKEDWMVELHEFARAAQVFRPISGLMASRFTSSTAPDRERMKEAQEPLLSLPQAKPENPAEAAAKMNMFGALTRSVIAFHPTRLVCKRFGLPAPDHSNYPLANDGRNATDKKEDARTSGMQFRSSAPATFKDDAGAEAADNSQKNRPDQTSSAKASNNQPQAEIHVHPTAVNPDENAALERSKPGLEVFKAIFGSDDEDD</sequence>
<protein>
    <recommendedName>
        <fullName evidence="2">G-patch domain-containing protein</fullName>
    </recommendedName>
</protein>
<reference evidence="3 4" key="1">
    <citation type="submission" date="2017-03" db="EMBL/GenBank/DDBJ databases">
        <title>Genomes of endolithic fungi from Antarctica.</title>
        <authorList>
            <person name="Coleine C."/>
            <person name="Masonjones S."/>
            <person name="Stajich J.E."/>
        </authorList>
    </citation>
    <scope>NUCLEOTIDE SEQUENCE [LARGE SCALE GENOMIC DNA]</scope>
    <source>
        <strain evidence="3 4">CCFEE 6314</strain>
    </source>
</reference>
<feature type="domain" description="G-patch" evidence="2">
    <location>
        <begin position="154"/>
        <end position="217"/>
    </location>
</feature>
<dbReference type="GO" id="GO:0006397">
    <property type="term" value="P:mRNA processing"/>
    <property type="evidence" value="ECO:0007669"/>
    <property type="project" value="InterPro"/>
</dbReference>
<dbReference type="EMBL" id="NAJM01000009">
    <property type="protein sequence ID" value="RVX73048.1"/>
    <property type="molecule type" value="Genomic_DNA"/>
</dbReference>
<dbReference type="PANTHER" id="PTHR13384">
    <property type="entry name" value="G PATCH DOMAIN-CONTAINING PROTEIN 1"/>
    <property type="match status" value="1"/>
</dbReference>
<comment type="caution">
    <text evidence="3">The sequence shown here is derived from an EMBL/GenBank/DDBJ whole genome shotgun (WGS) entry which is preliminary data.</text>
</comment>
<feature type="region of interest" description="Disordered" evidence="1">
    <location>
        <begin position="613"/>
        <end position="703"/>
    </location>
</feature>
<dbReference type="OrthoDB" id="20507at2759"/>
<gene>
    <name evidence="3" type="ORF">B0A52_02174</name>
</gene>
<dbReference type="PROSITE" id="PS50174">
    <property type="entry name" value="G_PATCH"/>
    <property type="match status" value="1"/>
</dbReference>
<dbReference type="GO" id="GO:0003723">
    <property type="term" value="F:RNA binding"/>
    <property type="evidence" value="ECO:0007669"/>
    <property type="project" value="TreeGrafter"/>
</dbReference>
<evidence type="ECO:0000259" key="2">
    <source>
        <dbReference type="PROSITE" id="PS50174"/>
    </source>
</evidence>
<dbReference type="Pfam" id="PF01585">
    <property type="entry name" value="G-patch"/>
    <property type="match status" value="1"/>
</dbReference>
<feature type="compositionally biased region" description="Basic and acidic residues" evidence="1">
    <location>
        <begin position="625"/>
        <end position="634"/>
    </location>
</feature>
<dbReference type="InterPro" id="IPR000467">
    <property type="entry name" value="G_patch_dom"/>
</dbReference>
<dbReference type="PANTHER" id="PTHR13384:SF19">
    <property type="entry name" value="G PATCH DOMAIN-CONTAINING PROTEIN 1"/>
    <property type="match status" value="1"/>
</dbReference>
<feature type="region of interest" description="Disordered" evidence="1">
    <location>
        <begin position="549"/>
        <end position="578"/>
    </location>
</feature>
<feature type="region of interest" description="Disordered" evidence="1">
    <location>
        <begin position="212"/>
        <end position="285"/>
    </location>
</feature>
<feature type="compositionally biased region" description="Basic and acidic residues" evidence="1">
    <location>
        <begin position="554"/>
        <end position="563"/>
    </location>
</feature>
<proteinExistence type="predicted"/>
<dbReference type="VEuPathDB" id="FungiDB:PV10_07951"/>
<feature type="region of interest" description="Disordered" evidence="1">
    <location>
        <begin position="83"/>
        <end position="108"/>
    </location>
</feature>